<dbReference type="RefSeq" id="WP_285187849.1">
    <property type="nucleotide sequence ID" value="NZ_CP126981.1"/>
</dbReference>
<dbReference type="InterPro" id="IPR006917">
    <property type="entry name" value="SOUL_heme-bd"/>
</dbReference>
<dbReference type="PANTHER" id="PTHR11220">
    <property type="entry name" value="HEME-BINDING PROTEIN-RELATED"/>
    <property type="match status" value="1"/>
</dbReference>
<dbReference type="PANTHER" id="PTHR11220:SF58">
    <property type="entry name" value="SOUL HEME-BINDING FAMILY PROTEIN"/>
    <property type="match status" value="1"/>
</dbReference>
<gene>
    <name evidence="1" type="ORF">PT015_24310</name>
</gene>
<dbReference type="EMBL" id="CP126981">
    <property type="protein sequence ID" value="WIM87903.1"/>
    <property type="molecule type" value="Genomic_DNA"/>
</dbReference>
<dbReference type="Pfam" id="PF04832">
    <property type="entry name" value="SOUL"/>
    <property type="match status" value="1"/>
</dbReference>
<reference evidence="1 2" key="1">
    <citation type="journal article" date="2023" name="Microbiol. Resour. Announc.">
        <title>Complete Genome Sequence of Mycobacterium wuenschmanii, a novel Nontuberculous Mycobacterium Isolated from a captive population of Amazon Milk Frogs.</title>
        <authorList>
            <person name="Hicks J."/>
            <person name="Zeineldin M."/>
            <person name="Ward H."/>
            <person name="Wuenschmann A."/>
            <person name="Camp P."/>
            <person name="Farrell D."/>
            <person name="Lehman K."/>
            <person name="Thacker T."/>
            <person name="Cuthbert E."/>
        </authorList>
    </citation>
    <scope>NUCLEOTIDE SEQUENCE [LARGE SCALE GENOMIC DNA]</scope>
    <source>
        <strain evidence="1 2">Wuenschmanii</strain>
    </source>
</reference>
<accession>A0ABY8VW69</accession>
<dbReference type="Proteomes" id="UP001236585">
    <property type="component" value="Chromosome"/>
</dbReference>
<keyword evidence="2" id="KW-1185">Reference proteome</keyword>
<sequence length="213" mass="22924">MIGMVVRTVRSVLEASAAVIGIRSGTEEPAHTVERVENGVEIRAYGPRVAAETTVEGADEAARSEGFRRLAGYIFGGNDRDIKIAMTAPVGQHPGGVRGEQIAMTAPVAQQRDDNGEWVIQFFMPADKTLATLPTPENSAVRLVDVPAAAIAVRRFSGRASHEVVASQTDALLKSLEGTDFRPSGIPAAWFYDPPWTVPFLRRNEIAVTVTRG</sequence>
<proteinExistence type="predicted"/>
<name>A0ABY8VW69_9MYCO</name>
<dbReference type="Gene3D" id="3.20.80.10">
    <property type="entry name" value="Regulatory factor, effector binding domain"/>
    <property type="match status" value="2"/>
</dbReference>
<dbReference type="InterPro" id="IPR011256">
    <property type="entry name" value="Reg_factor_effector_dom_sf"/>
</dbReference>
<protein>
    <submittedName>
        <fullName evidence="1">Heme-binding protein</fullName>
    </submittedName>
</protein>
<evidence type="ECO:0000313" key="1">
    <source>
        <dbReference type="EMBL" id="WIM87903.1"/>
    </source>
</evidence>
<dbReference type="SUPFAM" id="SSF55136">
    <property type="entry name" value="Probable bacterial effector-binding domain"/>
    <property type="match status" value="1"/>
</dbReference>
<organism evidence="1 2">
    <name type="scientific">Candidatus Mycobacterium wuenschmannii</name>
    <dbReference type="NCBI Taxonomy" id="3027808"/>
    <lineage>
        <taxon>Bacteria</taxon>
        <taxon>Bacillati</taxon>
        <taxon>Actinomycetota</taxon>
        <taxon>Actinomycetes</taxon>
        <taxon>Mycobacteriales</taxon>
        <taxon>Mycobacteriaceae</taxon>
        <taxon>Mycobacterium</taxon>
    </lineage>
</organism>
<evidence type="ECO:0000313" key="2">
    <source>
        <dbReference type="Proteomes" id="UP001236585"/>
    </source>
</evidence>